<dbReference type="Proteomes" id="UP000502196">
    <property type="component" value="Chromosome"/>
</dbReference>
<protein>
    <recommendedName>
        <fullName evidence="3">DUF3368 domain-containing protein</fullName>
    </recommendedName>
</protein>
<name>A0A6F9EGE4_9BACL</name>
<dbReference type="PANTHER" id="PTHR39550:SF1">
    <property type="entry name" value="SLL0658 PROTEIN"/>
    <property type="match status" value="1"/>
</dbReference>
<sequence>MCNASPMIALSSIGLFHVLGQVFERVAVPQAVWNEVMANRGAVGTKELKSAVDNGEVMVFQVQNQALVEKLSGRLHRGELEVIIGALEQGIGTVLLDDRQARQLAKTFRLEYTGTVGILLAAKAKGLIPEIKAYLDALADQGFRLGETLLRQVLKLADEELAWPNNTAEPPQG</sequence>
<dbReference type="AlphaFoldDB" id="A0A6F9EGE4"/>
<dbReference type="EMBL" id="LR792683">
    <property type="protein sequence ID" value="CAB3396112.1"/>
    <property type="molecule type" value="Genomic_DNA"/>
</dbReference>
<accession>A0A6F9EGE4</accession>
<dbReference type="InterPro" id="IPR021799">
    <property type="entry name" value="PIN-like_prokaryotic"/>
</dbReference>
<proteinExistence type="predicted"/>
<evidence type="ECO:0000313" key="1">
    <source>
        <dbReference type="EMBL" id="CAB3396112.1"/>
    </source>
</evidence>
<dbReference type="Pfam" id="PF11848">
    <property type="entry name" value="DUF3368"/>
    <property type="match status" value="1"/>
</dbReference>
<gene>
    <name evidence="1" type="ORF">COOX1_3358</name>
</gene>
<dbReference type="PANTHER" id="PTHR39550">
    <property type="entry name" value="SLL0658 PROTEIN"/>
    <property type="match status" value="1"/>
</dbReference>
<evidence type="ECO:0000313" key="2">
    <source>
        <dbReference type="Proteomes" id="UP000502196"/>
    </source>
</evidence>
<organism evidence="1 2">
    <name type="scientific">Kyrpidia spormannii</name>
    <dbReference type="NCBI Taxonomy" id="2055160"/>
    <lineage>
        <taxon>Bacteria</taxon>
        <taxon>Bacillati</taxon>
        <taxon>Bacillota</taxon>
        <taxon>Bacilli</taxon>
        <taxon>Bacillales</taxon>
        <taxon>Alicyclobacillaceae</taxon>
        <taxon>Kyrpidia</taxon>
    </lineage>
</organism>
<reference evidence="1 2" key="1">
    <citation type="submission" date="2020-04" db="EMBL/GenBank/DDBJ databases">
        <authorList>
            <person name="Hogendoorn C."/>
        </authorList>
    </citation>
    <scope>NUCLEOTIDE SEQUENCE [LARGE SCALE GENOMIC DNA]</scope>
    <source>
        <strain evidence="1">COOX1</strain>
    </source>
</reference>
<evidence type="ECO:0008006" key="3">
    <source>
        <dbReference type="Google" id="ProtNLM"/>
    </source>
</evidence>